<dbReference type="GO" id="GO:0032991">
    <property type="term" value="C:protein-containing complex"/>
    <property type="evidence" value="ECO:0000318"/>
    <property type="project" value="GO_Central"/>
</dbReference>
<dbReference type="FunFam" id="2.60.120.200:FF:000055">
    <property type="entry name" value="Crumbs cell polarity complex component 1"/>
    <property type="match status" value="1"/>
</dbReference>
<protein>
    <submittedName>
        <fullName evidence="20">Crumbs cell polarity complex component 1</fullName>
    </submittedName>
</protein>
<feature type="domain" description="EGF-like" evidence="19">
    <location>
        <begin position="1330"/>
        <end position="1366"/>
    </location>
</feature>
<evidence type="ECO:0000256" key="11">
    <source>
        <dbReference type="ARBA" id="ARBA00023180"/>
    </source>
</evidence>
<evidence type="ECO:0000256" key="1">
    <source>
        <dbReference type="ARBA" id="ARBA00004247"/>
    </source>
</evidence>
<dbReference type="GO" id="GO:1901222">
    <property type="term" value="P:regulation of non-canonical NF-kappaB signal transduction"/>
    <property type="evidence" value="ECO:0007669"/>
    <property type="project" value="UniProtKB-ARBA"/>
</dbReference>
<feature type="disulfide bond" evidence="14">
    <location>
        <begin position="1169"/>
        <end position="1178"/>
    </location>
</feature>
<feature type="disulfide bond" evidence="14">
    <location>
        <begin position="1185"/>
        <end position="1195"/>
    </location>
</feature>
<evidence type="ECO:0000256" key="3">
    <source>
        <dbReference type="ARBA" id="ARBA00022475"/>
    </source>
</evidence>
<dbReference type="FunFam" id="2.10.25.10:FF:000143">
    <property type="entry name" value="Protein crumbs 1"/>
    <property type="match status" value="1"/>
</dbReference>
<dbReference type="FunFam" id="2.10.25.10:FF:000282">
    <property type="entry name" value="Crumbs cell polarity complex component 2"/>
    <property type="match status" value="1"/>
</dbReference>
<dbReference type="SMART" id="SM00179">
    <property type="entry name" value="EGF_CA"/>
    <property type="match status" value="15"/>
</dbReference>
<feature type="domain" description="EGF-like" evidence="19">
    <location>
        <begin position="1143"/>
        <end position="1179"/>
    </location>
</feature>
<dbReference type="PROSITE" id="PS00010">
    <property type="entry name" value="ASX_HYDROXYL"/>
    <property type="match status" value="10"/>
</dbReference>
<dbReference type="SMART" id="SM00282">
    <property type="entry name" value="LamG"/>
    <property type="match status" value="3"/>
</dbReference>
<feature type="domain" description="EGF-like" evidence="19">
    <location>
        <begin position="450"/>
        <end position="490"/>
    </location>
</feature>
<feature type="domain" description="EGF-like" evidence="19">
    <location>
        <begin position="233"/>
        <end position="269"/>
    </location>
</feature>
<dbReference type="FunFam" id="2.10.25.10:FF:000123">
    <property type="entry name" value="Crumbs homolog 1 (Drosophila)"/>
    <property type="match status" value="1"/>
</dbReference>
<dbReference type="OMA" id="RDMFIML"/>
<feature type="disulfide bond" evidence="14">
    <location>
        <begin position="183"/>
        <end position="192"/>
    </location>
</feature>
<reference evidence="21" key="1">
    <citation type="submission" date="2011-12" db="EMBL/GenBank/DDBJ databases">
        <title>The Draft Genome of Lepisosteus oculatus.</title>
        <authorList>
            <consortium name="The Broad Institute Genome Assembly &amp; Analysis Group"/>
            <consortium name="Computational R&amp;D Group"/>
            <consortium name="and Sequencing Platform"/>
            <person name="Di Palma F."/>
            <person name="Alfoldi J."/>
            <person name="Johnson J."/>
            <person name="Berlin A."/>
            <person name="Gnerre S."/>
            <person name="Jaffe D."/>
            <person name="MacCallum I."/>
            <person name="Young S."/>
            <person name="Walker B.J."/>
            <person name="Lander E.S."/>
            <person name="Lindblad-Toh K."/>
        </authorList>
    </citation>
    <scope>NUCLEOTIDE SEQUENCE [LARGE SCALE GENOMIC DNA]</scope>
</reference>
<feature type="domain" description="EGF-like" evidence="19">
    <location>
        <begin position="1288"/>
        <end position="1328"/>
    </location>
</feature>
<dbReference type="FunFam" id="2.60.120.200:FF:000081">
    <property type="entry name" value="Crumbs 1, cell polarity complex component"/>
    <property type="match status" value="1"/>
</dbReference>
<feature type="domain" description="Laminin G" evidence="18">
    <location>
        <begin position="492"/>
        <end position="673"/>
    </location>
</feature>
<evidence type="ECO:0000256" key="14">
    <source>
        <dbReference type="PROSITE-ProRule" id="PRU00076"/>
    </source>
</evidence>
<dbReference type="FunFam" id="2.10.25.10:FF:000472">
    <property type="entry name" value="Uncharacterized protein, isoform A"/>
    <property type="match status" value="1"/>
</dbReference>
<dbReference type="GO" id="GO:0007157">
    <property type="term" value="P:heterophilic cell-cell adhesion via plasma membrane cell adhesion molecules"/>
    <property type="evidence" value="ECO:0000318"/>
    <property type="project" value="GO_Central"/>
</dbReference>
<evidence type="ECO:0000259" key="18">
    <source>
        <dbReference type="PROSITE" id="PS50025"/>
    </source>
</evidence>
<dbReference type="InterPro" id="IPR000152">
    <property type="entry name" value="EGF-type_Asp/Asn_hydroxyl_site"/>
</dbReference>
<keyword evidence="12" id="KW-0966">Cell projection</keyword>
<dbReference type="SUPFAM" id="SSF49899">
    <property type="entry name" value="Concanavalin A-like lectins/glucanases"/>
    <property type="match status" value="3"/>
</dbReference>
<reference evidence="20" key="2">
    <citation type="submission" date="2025-08" db="UniProtKB">
        <authorList>
            <consortium name="Ensembl"/>
        </authorList>
    </citation>
    <scope>IDENTIFICATION</scope>
</reference>
<dbReference type="InParanoid" id="W5ML74"/>
<keyword evidence="21" id="KW-1185">Reference proteome</keyword>
<dbReference type="FunFam" id="2.10.25.10:FF:000575">
    <property type="entry name" value="Crumbs, isoform C"/>
    <property type="match status" value="1"/>
</dbReference>
<feature type="disulfide bond" evidence="14">
    <location>
        <begin position="917"/>
        <end position="926"/>
    </location>
</feature>
<evidence type="ECO:0000256" key="17">
    <source>
        <dbReference type="SAM" id="SignalP"/>
    </source>
</evidence>
<dbReference type="EMBL" id="AHAT01016047">
    <property type="status" value="NOT_ANNOTATED_CDS"/>
    <property type="molecule type" value="Genomic_DNA"/>
</dbReference>
<dbReference type="GO" id="GO:0005886">
    <property type="term" value="C:plasma membrane"/>
    <property type="evidence" value="ECO:0000318"/>
    <property type="project" value="GO_Central"/>
</dbReference>
<feature type="disulfide bond" evidence="14">
    <location>
        <begin position="336"/>
        <end position="345"/>
    </location>
</feature>
<dbReference type="FunFam" id="2.60.120.200:FF:000130">
    <property type="entry name" value="Crumbs 2, cell polarity complex component"/>
    <property type="match status" value="1"/>
</dbReference>
<dbReference type="GO" id="GO:0045597">
    <property type="term" value="P:positive regulation of cell differentiation"/>
    <property type="evidence" value="ECO:0007669"/>
    <property type="project" value="UniProtKB-ARBA"/>
</dbReference>
<dbReference type="Ensembl" id="ENSLOCT00000009144.1">
    <property type="protein sequence ID" value="ENSLOCP00000009133.1"/>
    <property type="gene ID" value="ENSLOCG00000007531.1"/>
</dbReference>
<feature type="disulfide bond" evidence="14">
    <location>
        <begin position="1244"/>
        <end position="1253"/>
    </location>
</feature>
<feature type="domain" description="Laminin G" evidence="18">
    <location>
        <begin position="717"/>
        <end position="889"/>
    </location>
</feature>
<dbReference type="FunFam" id="2.10.25.10:FF:000252">
    <property type="entry name" value="Crumbs homolog 1 (Drosophila)"/>
    <property type="match status" value="1"/>
</dbReference>
<dbReference type="InterPro" id="IPR018097">
    <property type="entry name" value="EGF_Ca-bd_CS"/>
</dbReference>
<feature type="disulfide bond" evidence="14">
    <location>
        <begin position="1318"/>
        <end position="1327"/>
    </location>
</feature>
<feature type="disulfide bond" evidence="14">
    <location>
        <begin position="145"/>
        <end position="154"/>
    </location>
</feature>
<feature type="domain" description="EGF-like" evidence="19">
    <location>
        <begin position="114"/>
        <end position="155"/>
    </location>
</feature>
<comment type="caution">
    <text evidence="14">Lacks conserved residue(s) required for the propagation of feature annotation.</text>
</comment>
<keyword evidence="11" id="KW-0325">Glycoprotein</keyword>
<feature type="disulfide bond" evidence="14">
    <location>
        <begin position="1206"/>
        <end position="1215"/>
    </location>
</feature>
<comment type="subcellular location">
    <subcellularLocation>
        <location evidence="1">Apical cell membrane</location>
        <topology evidence="1">Single-pass type I membrane protein</topology>
    </subcellularLocation>
    <subcellularLocation>
        <location evidence="2">Cell projection</location>
    </subcellularLocation>
</comment>
<feature type="domain" description="EGF-like" evidence="19">
    <location>
        <begin position="406"/>
        <end position="448"/>
    </location>
</feature>
<keyword evidence="8 16" id="KW-1133">Transmembrane helix</keyword>
<dbReference type="GO" id="GO:0005509">
    <property type="term" value="F:calcium ion binding"/>
    <property type="evidence" value="ECO:0007669"/>
    <property type="project" value="InterPro"/>
</dbReference>
<accession>W5ML74</accession>
<dbReference type="PROSITE" id="PS00022">
    <property type="entry name" value="EGF_1"/>
    <property type="match status" value="14"/>
</dbReference>
<feature type="domain" description="EGF-like" evidence="19">
    <location>
        <begin position="1181"/>
        <end position="1216"/>
    </location>
</feature>
<evidence type="ECO:0000256" key="7">
    <source>
        <dbReference type="ARBA" id="ARBA00022737"/>
    </source>
</evidence>
<feature type="domain" description="EGF-like" evidence="19">
    <location>
        <begin position="891"/>
        <end position="927"/>
    </location>
</feature>
<evidence type="ECO:0000256" key="15">
    <source>
        <dbReference type="SAM" id="MobiDB-lite"/>
    </source>
</evidence>
<feature type="disulfide bond" evidence="14">
    <location>
        <begin position="259"/>
        <end position="268"/>
    </location>
</feature>
<proteinExistence type="inferred from homology"/>
<feature type="domain" description="EGF-like" evidence="19">
    <location>
        <begin position="195"/>
        <end position="231"/>
    </location>
</feature>
<dbReference type="FunFam" id="2.10.25.10:FF:000066">
    <property type="entry name" value="FAT atypical cadherin 4"/>
    <property type="match status" value="1"/>
</dbReference>
<dbReference type="InterPro" id="IPR013320">
    <property type="entry name" value="ConA-like_dom_sf"/>
</dbReference>
<feature type="chain" id="PRO_5004867925" evidence="17">
    <location>
        <begin position="28"/>
        <end position="1454"/>
    </location>
</feature>
<dbReference type="InterPro" id="IPR049883">
    <property type="entry name" value="NOTCH1_EGF-like"/>
</dbReference>
<feature type="disulfide bond" evidence="14">
    <location>
        <begin position="394"/>
        <end position="403"/>
    </location>
</feature>
<evidence type="ECO:0000256" key="13">
    <source>
        <dbReference type="ARBA" id="ARBA00060989"/>
    </source>
</evidence>
<dbReference type="PANTHER" id="PTHR12916:SF4">
    <property type="entry name" value="UNINFLATABLE, ISOFORM C"/>
    <property type="match status" value="1"/>
</dbReference>
<dbReference type="Pfam" id="PF07645">
    <property type="entry name" value="EGF_CA"/>
    <property type="match status" value="1"/>
</dbReference>
<feature type="domain" description="EGF-like" evidence="19">
    <location>
        <begin position="157"/>
        <end position="193"/>
    </location>
</feature>
<feature type="disulfide bond" evidence="14">
    <location>
        <begin position="701"/>
        <end position="710"/>
    </location>
</feature>
<feature type="disulfide bond" evidence="14">
    <location>
        <begin position="480"/>
        <end position="489"/>
    </location>
</feature>
<evidence type="ECO:0000256" key="9">
    <source>
        <dbReference type="ARBA" id="ARBA00023136"/>
    </source>
</evidence>
<dbReference type="STRING" id="7918.ENSLOCP00000009133"/>
<dbReference type="Proteomes" id="UP000018468">
    <property type="component" value="Linkage group LG10"/>
</dbReference>
<feature type="disulfide bond" evidence="14">
    <location>
        <begin position="221"/>
        <end position="230"/>
    </location>
</feature>
<dbReference type="Pfam" id="PF00008">
    <property type="entry name" value="EGF"/>
    <property type="match status" value="9"/>
</dbReference>
<dbReference type="GeneTree" id="ENSGT00940000155152"/>
<dbReference type="Gene3D" id="2.10.25.10">
    <property type="entry name" value="Laminin"/>
    <property type="match status" value="17"/>
</dbReference>
<keyword evidence="5 16" id="KW-0812">Transmembrane</keyword>
<dbReference type="eggNOG" id="KOG1217">
    <property type="taxonomic scope" value="Eukaryota"/>
</dbReference>
<dbReference type="FunFam" id="2.10.25.10:FF:000122">
    <property type="entry name" value="Protein crumbs homolog 2"/>
    <property type="match status" value="1"/>
</dbReference>
<evidence type="ECO:0000256" key="2">
    <source>
        <dbReference type="ARBA" id="ARBA00004316"/>
    </source>
</evidence>
<reference evidence="20" key="3">
    <citation type="submission" date="2025-09" db="UniProtKB">
        <authorList>
            <consortium name="Ensembl"/>
        </authorList>
    </citation>
    <scope>IDENTIFICATION</scope>
</reference>
<dbReference type="GO" id="GO:0060218">
    <property type="term" value="P:hematopoietic stem cell differentiation"/>
    <property type="evidence" value="ECO:0007669"/>
    <property type="project" value="UniProtKB-ARBA"/>
</dbReference>
<dbReference type="Gene3D" id="2.60.120.200">
    <property type="match status" value="3"/>
</dbReference>
<dbReference type="InterPro" id="IPR013032">
    <property type="entry name" value="EGF-like_CS"/>
</dbReference>
<dbReference type="FunFam" id="2.10.25.10:FF:000348">
    <property type="entry name" value="Crumbs 1, cell polarity complex component"/>
    <property type="match status" value="1"/>
</dbReference>
<dbReference type="Bgee" id="ENSLOCG00000007531">
    <property type="expression patterns" value="Expressed in camera-type eye and 3 other cell types or tissues"/>
</dbReference>
<feature type="domain" description="Laminin G" evidence="18">
    <location>
        <begin position="955"/>
        <end position="1141"/>
    </location>
</feature>
<evidence type="ECO:0000256" key="6">
    <source>
        <dbReference type="ARBA" id="ARBA00022729"/>
    </source>
</evidence>
<evidence type="ECO:0000256" key="10">
    <source>
        <dbReference type="ARBA" id="ARBA00023157"/>
    </source>
</evidence>
<dbReference type="PRINTS" id="PR00010">
    <property type="entry name" value="EGFBLOOD"/>
</dbReference>
<keyword evidence="9 16" id="KW-0472">Membrane</keyword>
<evidence type="ECO:0000256" key="16">
    <source>
        <dbReference type="SAM" id="Phobius"/>
    </source>
</evidence>
<dbReference type="InterPro" id="IPR001791">
    <property type="entry name" value="Laminin_G"/>
</dbReference>
<evidence type="ECO:0000256" key="8">
    <source>
        <dbReference type="ARBA" id="ARBA00022989"/>
    </source>
</evidence>
<keyword evidence="4 14" id="KW-0245">EGF-like domain</keyword>
<feature type="domain" description="EGF-like" evidence="19">
    <location>
        <begin position="271"/>
        <end position="308"/>
    </location>
</feature>
<dbReference type="PROSITE" id="PS50025">
    <property type="entry name" value="LAM_G_DOMAIN"/>
    <property type="match status" value="3"/>
</dbReference>
<feature type="domain" description="EGF-like" evidence="19">
    <location>
        <begin position="348"/>
        <end position="404"/>
    </location>
</feature>
<dbReference type="PROSITE" id="PS01187">
    <property type="entry name" value="EGF_CA"/>
    <property type="match status" value="3"/>
</dbReference>
<dbReference type="GO" id="GO:0045197">
    <property type="term" value="P:establishment or maintenance of epithelial cell apical/basal polarity"/>
    <property type="evidence" value="ECO:0000318"/>
    <property type="project" value="GO_Central"/>
</dbReference>
<evidence type="ECO:0000313" key="20">
    <source>
        <dbReference type="Ensembl" id="ENSLOCP00000009133.1"/>
    </source>
</evidence>
<dbReference type="FunFam" id="2.10.25.10:FF:000039">
    <property type="entry name" value="Crumbs cell polarity complex component 1"/>
    <property type="match status" value="1"/>
</dbReference>
<dbReference type="FunFam" id="2.10.25.10:FF:000279">
    <property type="entry name" value="Neurogenic locus notch 1"/>
    <property type="match status" value="1"/>
</dbReference>
<evidence type="ECO:0000256" key="12">
    <source>
        <dbReference type="ARBA" id="ARBA00023273"/>
    </source>
</evidence>
<dbReference type="Pfam" id="PF02210">
    <property type="entry name" value="Laminin_G_2"/>
    <property type="match status" value="3"/>
</dbReference>
<dbReference type="CDD" id="cd00110">
    <property type="entry name" value="LamG"/>
    <property type="match status" value="3"/>
</dbReference>
<dbReference type="SUPFAM" id="SSF57196">
    <property type="entry name" value="EGF/Laminin"/>
    <property type="match status" value="14"/>
</dbReference>
<evidence type="ECO:0000259" key="19">
    <source>
        <dbReference type="PROSITE" id="PS50026"/>
    </source>
</evidence>
<dbReference type="InterPro" id="IPR000742">
    <property type="entry name" value="EGF"/>
</dbReference>
<keyword evidence="3" id="KW-1003">Cell membrane</keyword>
<feature type="domain" description="EGF-like" evidence="19">
    <location>
        <begin position="675"/>
        <end position="711"/>
    </location>
</feature>
<feature type="domain" description="EGF-like" evidence="19">
    <location>
        <begin position="1218"/>
        <end position="1254"/>
    </location>
</feature>
<dbReference type="InterPro" id="IPR001881">
    <property type="entry name" value="EGF-like_Ca-bd_dom"/>
</dbReference>
<sequence>MAFPKPSRLKLIGIICIFLTLFRTASAFPLEAFASCLSGPCQNDAVCEDTFRDHICYCPSALITPLNKNCDEANPLCHLSTCKNNTTCMKATEDSIDLICQCTPNDTREVCERSVQKCADSLCESGTHCQQRPVTDEFAGYRCICKDGYIGTHCETEVDECASSPCQNRAVCRDRVNGYSCYCVPGFQGKHCEIEVNECASQPCQNGATCLNKIGKYVCICMPGYTGTSCELEINECQSEPCFNRARCHDYQDGYSCTCTPGFQGDLCEINIDDCRSQPCQNGAQCVDEVNGYSCECSKTGFMGLHCEIPVPLCMSKPCLNNASCEEDHGNYKCFCWPGFSGTNCELDLKECDSDPCLSGGECIEFSWKELYGTIPELPVLFDYQHAAGFVCRCQQGFKGVLCQEDINECIMNPCQNGAKCENTVGSYVCHCLQQSLEGPLYGGQNCTDILMGCENHDCQNEATCIPFLKNEQHEYSCVCPNGYAGSKCEIPTTFSFEENGYFYIGTNLQKDSINITLSFKTVLPNTLLFYQGNEDTVIQLELVNGLLHFIIHKANELSSSLELPHNVTDGEWHTVEATLGGRMFGIVLSDRSCIRDCEQKVTLEILHYQHESAFWNRSIGGLKEEGKKPGTIDAIHSQPYFIGCLQDVYVDSQLVVPSSISNATAVNVIPGCSSKDRCVANPCQNRGRCINLWQNYHCECYRPYEGQNCSNEYVTARFGSDNSEGYALFTIDDSPGQNITISMFVRTRRYTGLLLVLTNSTSHYLRIWLENGKVNVRVNDFETLSGDRFISDGHLHLLSIKIEQNQMALYQSVQKLNYTSIHTVNVQLGDLVYVGGLADKRIPASFGGYFKGCIQDLRINTKRLEFYPIGIPLSSYRITSLVNVTRGCSGDNVCDTNPCQNGGVCYAMWDDFTCTCPPSTAGRTCEEVQWCELSPCPAEAVCQSRLKGFECICNVTFREDSSALSYKGNGKIFRNLTNITFSLRTRKHEAVILHAEKGPEFVTISIQDSHLLFELVSGNSFLTLSMKSKMPINDGQWHKVMFSMLTPKSESSEWVMVLDNTEEPSSTNVAAGNLNFLKEETNIFVGSLGPDMGGNLAGCLSTIEISSISLSYFGNTETHLPRYQQEQFIKTSAKPAILGCSGANVCAPSPCLNGGSCKDLFNDYNCTCPPGWTGLKCEINIDNCASNPCIHGNCTDRTLAYECKCDPGYTGRNCELEIDECKNHQCGNGATCLDGINRYFCLCPQNATGSQCDVKIEKVSWYLPETRMYPLPEATSVPVVRIYPMLPVSICRNSRRNYTCFNGGNCTDAGESSRCNCQSGFAGDWCEIDVDECKSNPCLNGGFCRNMLNSYQCICNVSYAGERCEVDTETATTPVFTTDSETPQNKPHLAAVLAPSLILGAITIGIVLVFTIIKIREKRQLEGSFNPRSLEQAGSQADKGSCPMKLPPVERLI</sequence>
<name>W5ML74_LEPOC</name>
<feature type="domain" description="EGF-like" evidence="19">
    <location>
        <begin position="310"/>
        <end position="346"/>
    </location>
</feature>
<evidence type="ECO:0000256" key="5">
    <source>
        <dbReference type="ARBA" id="ARBA00022692"/>
    </source>
</evidence>
<feature type="transmembrane region" description="Helical" evidence="16">
    <location>
        <begin position="1390"/>
        <end position="1414"/>
    </location>
</feature>
<dbReference type="SMART" id="SM00181">
    <property type="entry name" value="EGF"/>
    <property type="match status" value="19"/>
</dbReference>
<dbReference type="FunFam" id="2.10.25.10:FF:001021">
    <property type="entry name" value="Predicted protein"/>
    <property type="match status" value="1"/>
</dbReference>
<feature type="disulfide bond" evidence="14">
    <location>
        <begin position="1356"/>
        <end position="1365"/>
    </location>
</feature>
<dbReference type="PANTHER" id="PTHR12916">
    <property type="entry name" value="CYTOCHROME C OXIDASE POLYPEPTIDE VIC-2"/>
    <property type="match status" value="1"/>
</dbReference>
<evidence type="ECO:0000256" key="4">
    <source>
        <dbReference type="ARBA" id="ARBA00022536"/>
    </source>
</evidence>
<dbReference type="PROSITE" id="PS50026">
    <property type="entry name" value="EGF_3"/>
    <property type="match status" value="16"/>
</dbReference>
<dbReference type="FunFam" id="2.10.25.10:FF:000208">
    <property type="entry name" value="Crumbs 2, cell polarity complex component"/>
    <property type="match status" value="1"/>
</dbReference>
<comment type="similarity">
    <text evidence="13">Belongs to the Crumbs protein family.</text>
</comment>
<dbReference type="GO" id="GO:0005911">
    <property type="term" value="C:cell-cell junction"/>
    <property type="evidence" value="ECO:0007669"/>
    <property type="project" value="UniProtKB-ARBA"/>
</dbReference>
<organism evidence="20 21">
    <name type="scientific">Lepisosteus oculatus</name>
    <name type="common">Spotted gar</name>
    <dbReference type="NCBI Taxonomy" id="7918"/>
    <lineage>
        <taxon>Eukaryota</taxon>
        <taxon>Metazoa</taxon>
        <taxon>Chordata</taxon>
        <taxon>Craniata</taxon>
        <taxon>Vertebrata</taxon>
        <taxon>Euteleostomi</taxon>
        <taxon>Actinopterygii</taxon>
        <taxon>Neopterygii</taxon>
        <taxon>Holostei</taxon>
        <taxon>Semionotiformes</taxon>
        <taxon>Lepisosteidae</taxon>
        <taxon>Lepisosteus</taxon>
    </lineage>
</organism>
<keyword evidence="6 17" id="KW-0732">Signal</keyword>
<keyword evidence="10 14" id="KW-1015">Disulfide bond</keyword>
<dbReference type="PROSITE" id="PS01186">
    <property type="entry name" value="EGF_2"/>
    <property type="match status" value="11"/>
</dbReference>
<dbReference type="GO" id="GO:0016324">
    <property type="term" value="C:apical plasma membrane"/>
    <property type="evidence" value="ECO:0007669"/>
    <property type="project" value="UniProtKB-SubCell"/>
</dbReference>
<dbReference type="Pfam" id="PF12661">
    <property type="entry name" value="hEGF"/>
    <property type="match status" value="2"/>
</dbReference>
<feature type="region of interest" description="Disordered" evidence="15">
    <location>
        <begin position="1427"/>
        <end position="1454"/>
    </location>
</feature>
<dbReference type="GO" id="GO:0042995">
    <property type="term" value="C:cell projection"/>
    <property type="evidence" value="ECO:0007669"/>
    <property type="project" value="UniProtKB-SubCell"/>
</dbReference>
<feature type="signal peptide" evidence="17">
    <location>
        <begin position="1"/>
        <end position="27"/>
    </location>
</feature>
<dbReference type="CDD" id="cd00054">
    <property type="entry name" value="EGF_CA"/>
    <property type="match status" value="12"/>
</dbReference>
<feature type="compositionally biased region" description="Polar residues" evidence="15">
    <location>
        <begin position="1427"/>
        <end position="1436"/>
    </location>
</feature>
<keyword evidence="7" id="KW-0677">Repeat</keyword>
<evidence type="ECO:0000313" key="21">
    <source>
        <dbReference type="Proteomes" id="UP000018468"/>
    </source>
</evidence>